<dbReference type="Proteomes" id="UP001629156">
    <property type="component" value="Unassembled WGS sequence"/>
</dbReference>
<gene>
    <name evidence="1" type="ORF">ABS766_00955</name>
</gene>
<dbReference type="RefSeq" id="WP_408083207.1">
    <property type="nucleotide sequence ID" value="NZ_JBELPZ010000001.1"/>
</dbReference>
<sequence>MELSFEKYLKEKTALPDSAINTIKGLAIPLTVNKNEFLLQPGEVCRHKIFVETGLLRTFSIGDDGNEHTLQLSPELSWTLDVESYDCETPTRINIGAIEPSNVLLWRKADFNTLLHELPLLKKYSEQVISNNIYFSRQRILTTLGGTPKDKYEEFTQRFPHLLSRLPLRIIASYLGISVKTLTRIRHAQLHP</sequence>
<dbReference type="CDD" id="cd00038">
    <property type="entry name" value="CAP_ED"/>
    <property type="match status" value="1"/>
</dbReference>
<dbReference type="Gene3D" id="2.60.120.10">
    <property type="entry name" value="Jelly Rolls"/>
    <property type="match status" value="1"/>
</dbReference>
<dbReference type="SUPFAM" id="SSF51206">
    <property type="entry name" value="cAMP-binding domain-like"/>
    <property type="match status" value="1"/>
</dbReference>
<evidence type="ECO:0008006" key="3">
    <source>
        <dbReference type="Google" id="ProtNLM"/>
    </source>
</evidence>
<proteinExistence type="predicted"/>
<dbReference type="InterPro" id="IPR000595">
    <property type="entry name" value="cNMP-bd_dom"/>
</dbReference>
<evidence type="ECO:0000313" key="1">
    <source>
        <dbReference type="EMBL" id="MFL9842975.1"/>
    </source>
</evidence>
<organism evidence="1 2">
    <name type="scientific">Flavobacterium rhizosphaerae</name>
    <dbReference type="NCBI Taxonomy" id="3163298"/>
    <lineage>
        <taxon>Bacteria</taxon>
        <taxon>Pseudomonadati</taxon>
        <taxon>Bacteroidota</taxon>
        <taxon>Flavobacteriia</taxon>
        <taxon>Flavobacteriales</taxon>
        <taxon>Flavobacteriaceae</taxon>
        <taxon>Flavobacterium</taxon>
    </lineage>
</organism>
<comment type="caution">
    <text evidence="1">The sequence shown here is derived from an EMBL/GenBank/DDBJ whole genome shotgun (WGS) entry which is preliminary data.</text>
</comment>
<accession>A0ABW8YUT6</accession>
<name>A0ABW8YUT6_9FLAO</name>
<dbReference type="InterPro" id="IPR018490">
    <property type="entry name" value="cNMP-bd_dom_sf"/>
</dbReference>
<keyword evidence="2" id="KW-1185">Reference proteome</keyword>
<dbReference type="EMBL" id="JBELPZ010000001">
    <property type="protein sequence ID" value="MFL9842975.1"/>
    <property type="molecule type" value="Genomic_DNA"/>
</dbReference>
<evidence type="ECO:0000313" key="2">
    <source>
        <dbReference type="Proteomes" id="UP001629156"/>
    </source>
</evidence>
<protein>
    <recommendedName>
        <fullName evidence="3">cAMP-binding domain of CRP or a regulatory subunit of cAMP-dependent protein kinases</fullName>
    </recommendedName>
</protein>
<reference evidence="1 2" key="1">
    <citation type="submission" date="2024-06" db="EMBL/GenBank/DDBJ databases">
        <authorList>
            <person name="Kaempfer P."/>
            <person name="Viver T."/>
        </authorList>
    </citation>
    <scope>NUCLEOTIDE SEQUENCE [LARGE SCALE GENOMIC DNA]</scope>
    <source>
        <strain evidence="1 2">ST-119</strain>
    </source>
</reference>
<dbReference type="InterPro" id="IPR014710">
    <property type="entry name" value="RmlC-like_jellyroll"/>
</dbReference>